<dbReference type="Proteomes" id="UP000595519">
    <property type="component" value="Segment"/>
</dbReference>
<proteinExistence type="predicted"/>
<accession>A0A7S6B6H8</accession>
<evidence type="ECO:0000313" key="2">
    <source>
        <dbReference type="Proteomes" id="UP000595519"/>
    </source>
</evidence>
<reference evidence="1 2" key="1">
    <citation type="journal article" date="2021" name="MSphere">
        <title>A Novel N4-Like Bacteriophage Isolated from a Wastewater Source in South India with Activity against Several Multidrug-Resistant Clinical Pseudomonas aeruginosa Isolates.</title>
        <authorList>
            <person name="Menon N.D."/>
            <person name="Kumar M.S."/>
            <person name="Satheesh Babu T.G."/>
            <person name="Bose S."/>
            <person name="Vijayakumar G."/>
            <person name="Baswe M."/>
            <person name="Chatterjee M."/>
            <person name="D'Silva J.R."/>
            <person name="Shetty K."/>
            <person name="Haripriyan J."/>
            <person name="Kumar A."/>
            <person name="Nair S."/>
            <person name="Somanath P."/>
            <person name="Nair B.G."/>
            <person name="Nizet V."/>
            <person name="Kumar G.B."/>
        </authorList>
    </citation>
    <scope>NUCLEOTIDE SEQUENCE [LARGE SCALE GENOMIC DNA]</scope>
</reference>
<gene>
    <name evidence="1" type="ORF">AMP2_gp067</name>
</gene>
<evidence type="ECO:0000313" key="1">
    <source>
        <dbReference type="EMBL" id="QKE56015.1"/>
    </source>
</evidence>
<organism evidence="1 2">
    <name type="scientific">Pseudomonas phage vB_Pae_AM.P2</name>
    <dbReference type="NCBI Taxonomy" id="2731695"/>
    <lineage>
        <taxon>Viruses</taxon>
        <taxon>Duplodnaviria</taxon>
        <taxon>Heunggongvirae</taxon>
        <taxon>Uroviricota</taxon>
        <taxon>Caudoviricetes</taxon>
        <taxon>Schitoviridae</taxon>
        <taxon>Migulavirinae</taxon>
        <taxon>Luzseptimavirus</taxon>
        <taxon>Luzseptimavirus KPP21</taxon>
    </lineage>
</organism>
<name>A0A7S6B6H8_9CAUD</name>
<dbReference type="EMBL" id="MT416090">
    <property type="protein sequence ID" value="QKE56015.1"/>
    <property type="molecule type" value="Genomic_DNA"/>
</dbReference>
<protein>
    <submittedName>
        <fullName evidence="1">Uncharacterized protein</fullName>
    </submittedName>
</protein>
<sequence>MSTDKRVVFRDGVVLGVFPEIPELKEGDVVYATFHFTSTDRYAEYWSLYTKNQLISYEPTKDQALAVMLLKE</sequence>